<reference evidence="13 14" key="1">
    <citation type="submission" date="2017-10" db="EMBL/GenBank/DDBJ databases">
        <title>Effective Description of Clostridium neonatale sp. nov. linked to necrotizing enterocolitis in neonates and a clarification of species assignable to the genus Clostridium (Prazmowski 1880) emend. Lawson and Rainey 2016.</title>
        <authorList>
            <person name="Bernard K."/>
            <person name="Burdz T."/>
            <person name="Wiebe D."/>
            <person name="Balcewich B."/>
            <person name="Alfa M."/>
            <person name="Bernier A.-M."/>
        </authorList>
    </citation>
    <scope>NUCLEOTIDE SEQUENCE [LARGE SCALE GENOMIC DNA]</scope>
    <source>
        <strain evidence="13 14">LCDC99A005</strain>
    </source>
</reference>
<dbReference type="Gene3D" id="1.10.3090.10">
    <property type="entry name" value="cca-adding enzyme, domain 2"/>
    <property type="match status" value="1"/>
</dbReference>
<evidence type="ECO:0000256" key="3">
    <source>
        <dbReference type="ARBA" id="ARBA00022694"/>
    </source>
</evidence>
<proteinExistence type="inferred from homology"/>
<protein>
    <submittedName>
        <fullName evidence="13">Polynucleotide adenylyltransferase</fullName>
    </submittedName>
</protein>
<evidence type="ECO:0000256" key="1">
    <source>
        <dbReference type="ARBA" id="ARBA00001946"/>
    </source>
</evidence>
<evidence type="ECO:0000256" key="4">
    <source>
        <dbReference type="ARBA" id="ARBA00022695"/>
    </source>
</evidence>
<feature type="domain" description="tRNA nucleotidyltransferase/poly(A) polymerase RNA and SrmB- binding" evidence="11">
    <location>
        <begin position="173"/>
        <end position="231"/>
    </location>
</feature>
<evidence type="ECO:0000256" key="2">
    <source>
        <dbReference type="ARBA" id="ARBA00022679"/>
    </source>
</evidence>
<keyword evidence="7" id="KW-0460">Magnesium</keyword>
<evidence type="ECO:0000256" key="8">
    <source>
        <dbReference type="ARBA" id="ARBA00022884"/>
    </source>
</evidence>
<dbReference type="GO" id="GO:0008033">
    <property type="term" value="P:tRNA processing"/>
    <property type="evidence" value="ECO:0007669"/>
    <property type="project" value="UniProtKB-KW"/>
</dbReference>
<dbReference type="OrthoDB" id="9805698at2"/>
<dbReference type="Pfam" id="PF01743">
    <property type="entry name" value="PolyA_pol"/>
    <property type="match status" value="1"/>
</dbReference>
<dbReference type="AlphaFoldDB" id="A0A2A7MH35"/>
<dbReference type="EMBL" id="PDCJ01000001">
    <property type="protein sequence ID" value="PEG30827.1"/>
    <property type="molecule type" value="Genomic_DNA"/>
</dbReference>
<dbReference type="InterPro" id="IPR050264">
    <property type="entry name" value="Bact_CCA-adding_enz_type3_sf"/>
</dbReference>
<evidence type="ECO:0000256" key="6">
    <source>
        <dbReference type="ARBA" id="ARBA00022741"/>
    </source>
</evidence>
<gene>
    <name evidence="13" type="ORF">CQ394_03650</name>
</gene>
<dbReference type="InterPro" id="IPR002646">
    <property type="entry name" value="PolA_pol_head_dom"/>
</dbReference>
<dbReference type="Pfam" id="PF12627">
    <property type="entry name" value="PolyA_pol_RNAbd"/>
    <property type="match status" value="1"/>
</dbReference>
<evidence type="ECO:0000256" key="5">
    <source>
        <dbReference type="ARBA" id="ARBA00022723"/>
    </source>
</evidence>
<organism evidence="13 14">
    <name type="scientific">Clostridium neonatale</name>
    <dbReference type="NCBI Taxonomy" id="137838"/>
    <lineage>
        <taxon>Bacteria</taxon>
        <taxon>Bacillati</taxon>
        <taxon>Bacillota</taxon>
        <taxon>Clostridia</taxon>
        <taxon>Eubacteriales</taxon>
        <taxon>Clostridiaceae</taxon>
        <taxon>Clostridium</taxon>
    </lineage>
</organism>
<dbReference type="Pfam" id="PF13735">
    <property type="entry name" value="tRNA_NucTran2_2"/>
    <property type="match status" value="1"/>
</dbReference>
<comment type="similarity">
    <text evidence="9">Belongs to the tRNA nucleotidyltransferase/poly(A) polymerase family.</text>
</comment>
<dbReference type="InterPro" id="IPR043519">
    <property type="entry name" value="NT_sf"/>
</dbReference>
<evidence type="ECO:0000256" key="7">
    <source>
        <dbReference type="ARBA" id="ARBA00022842"/>
    </source>
</evidence>
<dbReference type="Gene3D" id="1.10.246.80">
    <property type="match status" value="1"/>
</dbReference>
<dbReference type="SUPFAM" id="SSF81301">
    <property type="entry name" value="Nucleotidyltransferase"/>
    <property type="match status" value="1"/>
</dbReference>
<sequence>MERLDIKIQKDVKYILNRLIKNNFEAYIVGGCVRDIILNKEPKDYDITTSAKPEEVIKLFDKVILTGIKHGTVTVVLNNENYEVTTFRIDGEYKDQRHPKEVKFVTSLREDLSRRDFTVNAMAYNDIDGFKDYFNGLNDLKNKIIKTVGNPEKRFLEDALRMLRAIRFSAQLNFEIEEETLNAIKKLKDNIIKISKERIREEFNKIIIYNPRKIDLLRECGLLEFIIKEMRKAYGFNQNNMYHVYDLYMHTIICMENIDAKLHLRLAMLLHDLGKLETKTTDENGISHFYGHVECSIEIAKKVLKGLKYDNVTIENVLILIKYHDYPLNDKITVKRLLNKIGEELLYDLLKVKKADILGKNSLYKETQLKNLLDIEKCLNNIIENKECFNIKQLKISGNELIKVGLKGKEIGEMLNYLLDMVMEDKAINNTEELIKFAKEKIN</sequence>
<evidence type="ECO:0000259" key="10">
    <source>
        <dbReference type="Pfam" id="PF01743"/>
    </source>
</evidence>
<keyword evidence="5" id="KW-0479">Metal-binding</keyword>
<dbReference type="GO" id="GO:0000166">
    <property type="term" value="F:nucleotide binding"/>
    <property type="evidence" value="ECO:0007669"/>
    <property type="project" value="UniProtKB-KW"/>
</dbReference>
<keyword evidence="4 13" id="KW-0548">Nucleotidyltransferase</keyword>
<dbReference type="PANTHER" id="PTHR46173">
    <property type="entry name" value="CCA TRNA NUCLEOTIDYLTRANSFERASE 1, MITOCHONDRIAL"/>
    <property type="match status" value="1"/>
</dbReference>
<dbReference type="SUPFAM" id="SSF81891">
    <property type="entry name" value="Poly A polymerase C-terminal region-like"/>
    <property type="match status" value="1"/>
</dbReference>
<dbReference type="PANTHER" id="PTHR46173:SF1">
    <property type="entry name" value="CCA TRNA NUCLEOTIDYLTRANSFERASE 1, MITOCHONDRIAL"/>
    <property type="match status" value="1"/>
</dbReference>
<dbReference type="Proteomes" id="UP000220840">
    <property type="component" value="Unassembled WGS sequence"/>
</dbReference>
<keyword evidence="3" id="KW-0819">tRNA processing</keyword>
<dbReference type="InterPro" id="IPR032828">
    <property type="entry name" value="PolyA_RNA-bd"/>
</dbReference>
<evidence type="ECO:0000256" key="9">
    <source>
        <dbReference type="RuleBase" id="RU003953"/>
    </source>
</evidence>
<dbReference type="Gene3D" id="3.30.460.10">
    <property type="entry name" value="Beta Polymerase, domain 2"/>
    <property type="match status" value="1"/>
</dbReference>
<feature type="domain" description="CCA-adding enzyme C-terminal" evidence="12">
    <location>
        <begin position="281"/>
        <end position="438"/>
    </location>
</feature>
<evidence type="ECO:0000313" key="13">
    <source>
        <dbReference type="EMBL" id="PEG30827.1"/>
    </source>
</evidence>
<accession>A0A2A7MH35</accession>
<dbReference type="InterPro" id="IPR032810">
    <property type="entry name" value="CCA-adding_enz_C"/>
</dbReference>
<keyword evidence="6" id="KW-0547">Nucleotide-binding</keyword>
<evidence type="ECO:0000313" key="14">
    <source>
        <dbReference type="Proteomes" id="UP000220840"/>
    </source>
</evidence>
<keyword evidence="8 9" id="KW-0694">RNA-binding</keyword>
<keyword evidence="14" id="KW-1185">Reference proteome</keyword>
<feature type="domain" description="Poly A polymerase head" evidence="10">
    <location>
        <begin position="26"/>
        <end position="145"/>
    </location>
</feature>
<dbReference type="CDD" id="cd05398">
    <property type="entry name" value="NT_ClassII-CCAase"/>
    <property type="match status" value="1"/>
</dbReference>
<evidence type="ECO:0000259" key="12">
    <source>
        <dbReference type="Pfam" id="PF13735"/>
    </source>
</evidence>
<name>A0A2A7MH35_9CLOT</name>
<dbReference type="STRING" id="137838.GCA_001458595_02190"/>
<evidence type="ECO:0000259" key="11">
    <source>
        <dbReference type="Pfam" id="PF12627"/>
    </source>
</evidence>
<keyword evidence="2 9" id="KW-0808">Transferase</keyword>
<dbReference type="GO" id="GO:0000049">
    <property type="term" value="F:tRNA binding"/>
    <property type="evidence" value="ECO:0007669"/>
    <property type="project" value="TreeGrafter"/>
</dbReference>
<comment type="caution">
    <text evidence="13">The sequence shown here is derived from an EMBL/GenBank/DDBJ whole genome shotgun (WGS) entry which is preliminary data.</text>
</comment>
<dbReference type="GO" id="GO:0046872">
    <property type="term" value="F:metal ion binding"/>
    <property type="evidence" value="ECO:0007669"/>
    <property type="project" value="UniProtKB-KW"/>
</dbReference>
<dbReference type="GO" id="GO:0016779">
    <property type="term" value="F:nucleotidyltransferase activity"/>
    <property type="evidence" value="ECO:0007669"/>
    <property type="project" value="UniProtKB-KW"/>
</dbReference>
<comment type="cofactor">
    <cofactor evidence="1">
        <name>Mg(2+)</name>
        <dbReference type="ChEBI" id="CHEBI:18420"/>
    </cofactor>
</comment>